<evidence type="ECO:0000259" key="1">
    <source>
        <dbReference type="Pfam" id="PF13699"/>
    </source>
</evidence>
<feature type="domain" description="eCIS core" evidence="1">
    <location>
        <begin position="1"/>
        <end position="68"/>
    </location>
</feature>
<name>A0A3M9N7U4_9BACT</name>
<sequence>MESSIGADFSGVRIHNNSAAAQLSDNLNAQAFTHGNDIYFNSGKYDTSSSEGKHLLAHELTHTVNKGRAYIVRNRQRLI</sequence>
<dbReference type="InterPro" id="IPR025295">
    <property type="entry name" value="eCIS_core_dom"/>
</dbReference>
<evidence type="ECO:0000313" key="3">
    <source>
        <dbReference type="Proteomes" id="UP000267223"/>
    </source>
</evidence>
<accession>A0A3M9N7U4</accession>
<evidence type="ECO:0000313" key="2">
    <source>
        <dbReference type="EMBL" id="RNI33811.1"/>
    </source>
</evidence>
<dbReference type="OrthoDB" id="4317910at2"/>
<dbReference type="Pfam" id="PF13699">
    <property type="entry name" value="eCIS_core"/>
    <property type="match status" value="1"/>
</dbReference>
<reference evidence="2 3" key="1">
    <citation type="submission" date="2018-11" db="EMBL/GenBank/DDBJ databases">
        <title>Draft genome sequence of Ferruginibacter sp. BO-59.</title>
        <authorList>
            <person name="Im W.T."/>
        </authorList>
    </citation>
    <scope>NUCLEOTIDE SEQUENCE [LARGE SCALE GENOMIC DNA]</scope>
    <source>
        <strain evidence="2 3">BO-59</strain>
    </source>
</reference>
<proteinExistence type="predicted"/>
<gene>
    <name evidence="2" type="ORF">EFY79_17630</name>
</gene>
<dbReference type="AlphaFoldDB" id="A0A3M9N7U4"/>
<protein>
    <submittedName>
        <fullName evidence="2">DUF4157 domain-containing protein</fullName>
    </submittedName>
</protein>
<dbReference type="Proteomes" id="UP000267223">
    <property type="component" value="Unassembled WGS sequence"/>
</dbReference>
<dbReference type="EMBL" id="RJJR01000016">
    <property type="protein sequence ID" value="RNI33811.1"/>
    <property type="molecule type" value="Genomic_DNA"/>
</dbReference>
<comment type="caution">
    <text evidence="2">The sequence shown here is derived from an EMBL/GenBank/DDBJ whole genome shotgun (WGS) entry which is preliminary data.</text>
</comment>
<organism evidence="2 3">
    <name type="scientific">Hanamia caeni</name>
    <dbReference type="NCBI Taxonomy" id="2294116"/>
    <lineage>
        <taxon>Bacteria</taxon>
        <taxon>Pseudomonadati</taxon>
        <taxon>Bacteroidota</taxon>
        <taxon>Chitinophagia</taxon>
        <taxon>Chitinophagales</taxon>
        <taxon>Chitinophagaceae</taxon>
        <taxon>Hanamia</taxon>
    </lineage>
</organism>
<keyword evidence="3" id="KW-1185">Reference proteome</keyword>